<feature type="domain" description="Ubiquitin-activating enzyme SCCH" evidence="12">
    <location>
        <begin position="357"/>
        <end position="437"/>
    </location>
</feature>
<keyword evidence="3" id="KW-0479">Metal-binding</keyword>
<dbReference type="PANTHER" id="PTHR10953">
    <property type="entry name" value="UBIQUITIN-ACTIVATING ENZYME E1"/>
    <property type="match status" value="1"/>
</dbReference>
<dbReference type="GO" id="GO:0019948">
    <property type="term" value="F:SUMO activating enzyme activity"/>
    <property type="evidence" value="ECO:0007669"/>
    <property type="project" value="TreeGrafter"/>
</dbReference>
<evidence type="ECO:0000256" key="9">
    <source>
        <dbReference type="PROSITE-ProRule" id="PRU10132"/>
    </source>
</evidence>
<evidence type="ECO:0000256" key="2">
    <source>
        <dbReference type="ARBA" id="ARBA00005673"/>
    </source>
</evidence>
<dbReference type="InterPro" id="IPR045886">
    <property type="entry name" value="ThiF/MoeB/HesA"/>
</dbReference>
<dbReference type="SUPFAM" id="SSF69572">
    <property type="entry name" value="Activating enzymes of the ubiquitin-like proteins"/>
    <property type="match status" value="1"/>
</dbReference>
<evidence type="ECO:0000256" key="3">
    <source>
        <dbReference type="ARBA" id="ARBA00022723"/>
    </source>
</evidence>
<keyword evidence="6" id="KW-0862">Zinc</keyword>
<feature type="active site" description="Glycyl thioester intermediate" evidence="9">
    <location>
        <position position="211"/>
    </location>
</feature>
<feature type="compositionally biased region" description="Polar residues" evidence="10">
    <location>
        <begin position="21"/>
        <end position="32"/>
    </location>
</feature>
<accession>A0A5C3FBU8</accession>
<dbReference type="InterPro" id="IPR042449">
    <property type="entry name" value="Ub-E1_IAD_1"/>
</dbReference>
<dbReference type="Gene3D" id="3.10.290.20">
    <property type="entry name" value="Ubiquitin-like 2 activating enzyme e1b. Chain: B, domain 3"/>
    <property type="match status" value="1"/>
</dbReference>
<dbReference type="Proteomes" id="UP000323386">
    <property type="component" value="Unassembled WGS sequence"/>
</dbReference>
<dbReference type="GO" id="GO:0031510">
    <property type="term" value="C:SUMO activating enzyme complex"/>
    <property type="evidence" value="ECO:0007669"/>
    <property type="project" value="TreeGrafter"/>
</dbReference>
<sequence length="762" mass="81413">MTDTAAPQAAAADGPLPATANGHSSSTPSSNNAEAARYSYARAILGDACFDKVASARLLVVGAGGIGCELLKNLVLVGFGNIEIVDLDTIDLSNLNRQFLFQKQHIKKPKSIVARQTANSFNPLVDIHAHHANIKEPRFGVAYFQRFDIVLNALDNLDARRWVNRMCIAANVPLVESGTTGFLGQVQPIQKDVTECYDCTAKPVPKTFPVCTIRSTPSTPIHCIVWAKSWLFTQLFGADDETEDDQELDKAVADGEDAEEINNLRKEAREMRDIRATMLAAAAEGGADADAAQRREQLHRAARRVFDKVYKGDILRLLGMDEMWKHRPVKPVPLDYDAASKPVEGQPDGDAAADEGQKRAAAEKQTSLKDQRQLSLRENVEMFASSLASLAIRAAANPSDPLSFDKDDDDALDFVTAASNLRSHVYSIEQKTRFQVKEMAGNIIPAIASTNAIIAGVLVLQALHVLRARWQRESGGVAVGGSAAGEGSTPAPGVGAAKYVSLARTTQRMLTSIAPAPPNPECGVCRDVYVPLRLDASSVTLGQVLDGFVRRPRAQGGLGMADGDGDDGDGESALGLETYESARLLSDPDFDDNLGATLESLGVGAGKMLTVTDEEGVWQAVNLVIVPLREGETGLVVPQPGEVPELKKKVHPPPTAAAVKEDEEQTRVEDGEDDDVVEVLDVPLTTTTTARRKRGLEEVEADSSTPDVDDATKRKRADGDGARSTAADGDVVTGGSSKKVKVDAGDADVVKGSTEAEAIELD</sequence>
<evidence type="ECO:0000256" key="7">
    <source>
        <dbReference type="ARBA" id="ARBA00022840"/>
    </source>
</evidence>
<feature type="compositionally biased region" description="Low complexity" evidence="10">
    <location>
        <begin position="1"/>
        <end position="20"/>
    </location>
</feature>
<dbReference type="OrthoDB" id="10255449at2759"/>
<feature type="region of interest" description="Disordered" evidence="10">
    <location>
        <begin position="691"/>
        <end position="762"/>
    </location>
</feature>
<dbReference type="EMBL" id="OOIP01000032">
    <property type="protein sequence ID" value="SPO41818.1"/>
    <property type="molecule type" value="Genomic_DNA"/>
</dbReference>
<dbReference type="AlphaFoldDB" id="A0A5C3FBU8"/>
<dbReference type="GO" id="GO:0005524">
    <property type="term" value="F:ATP binding"/>
    <property type="evidence" value="ECO:0007669"/>
    <property type="project" value="UniProtKB-KW"/>
</dbReference>
<dbReference type="Gene3D" id="1.10.10.520">
    <property type="entry name" value="Ubiquitin activating enzymes (Uba3). Chain: B, domain 2"/>
    <property type="match status" value="1"/>
</dbReference>
<evidence type="ECO:0000256" key="5">
    <source>
        <dbReference type="ARBA" id="ARBA00022786"/>
    </source>
</evidence>
<evidence type="ECO:0000259" key="11">
    <source>
        <dbReference type="Pfam" id="PF00899"/>
    </source>
</evidence>
<keyword evidence="14" id="KW-1185">Reference proteome</keyword>
<feature type="region of interest" description="Disordered" evidence="10">
    <location>
        <begin position="644"/>
        <end position="674"/>
    </location>
</feature>
<evidence type="ECO:0000256" key="10">
    <source>
        <dbReference type="SAM" id="MobiDB-lite"/>
    </source>
</evidence>
<dbReference type="Pfam" id="PF00899">
    <property type="entry name" value="ThiF"/>
    <property type="match status" value="1"/>
</dbReference>
<name>A0A5C3FBU8_9BASI</name>
<feature type="region of interest" description="Disordered" evidence="10">
    <location>
        <begin position="337"/>
        <end position="371"/>
    </location>
</feature>
<evidence type="ECO:0000313" key="13">
    <source>
        <dbReference type="EMBL" id="SPO41818.1"/>
    </source>
</evidence>
<evidence type="ECO:0000256" key="4">
    <source>
        <dbReference type="ARBA" id="ARBA00022741"/>
    </source>
</evidence>
<dbReference type="PROSITE" id="PS00865">
    <property type="entry name" value="UBIQUITIN_ACTIVAT_2"/>
    <property type="match status" value="1"/>
</dbReference>
<dbReference type="Gene3D" id="3.50.50.80">
    <property type="entry name" value="Ubiquitin-activating enzyme E1, inactive adenylation domain, subdomain 1"/>
    <property type="match status" value="1"/>
</dbReference>
<evidence type="ECO:0000256" key="1">
    <source>
        <dbReference type="ARBA" id="ARBA00004718"/>
    </source>
</evidence>
<keyword evidence="5" id="KW-0833">Ubl conjugation pathway</keyword>
<dbReference type="InterPro" id="IPR023318">
    <property type="entry name" value="Ub_act_enz_dom_a_sf"/>
</dbReference>
<dbReference type="InterPro" id="IPR035985">
    <property type="entry name" value="Ubiquitin-activating_enz"/>
</dbReference>
<comment type="pathway">
    <text evidence="1">Protein modification; protein sumoylation.</text>
</comment>
<evidence type="ECO:0000259" key="12">
    <source>
        <dbReference type="Pfam" id="PF10585"/>
    </source>
</evidence>
<feature type="domain" description="THIF-type NAD/FAD binding fold" evidence="11">
    <location>
        <begin position="44"/>
        <end position="469"/>
    </location>
</feature>
<evidence type="ECO:0000256" key="8">
    <source>
        <dbReference type="ARBA" id="ARBA00073512"/>
    </source>
</evidence>
<gene>
    <name evidence="13" type="ORF">PSFLO_07300</name>
</gene>
<dbReference type="InterPro" id="IPR033127">
    <property type="entry name" value="UBQ-activ_enz_E1_Cys_AS"/>
</dbReference>
<protein>
    <recommendedName>
        <fullName evidence="8">Ubiquitin-activating enzyme E1-like</fullName>
    </recommendedName>
</protein>
<evidence type="ECO:0000256" key="6">
    <source>
        <dbReference type="ARBA" id="ARBA00022833"/>
    </source>
</evidence>
<dbReference type="InterPro" id="IPR000594">
    <property type="entry name" value="ThiF_NAD_FAD-bd"/>
</dbReference>
<dbReference type="UniPathway" id="UPA00886"/>
<dbReference type="GO" id="GO:0005737">
    <property type="term" value="C:cytoplasm"/>
    <property type="evidence" value="ECO:0007669"/>
    <property type="project" value="TreeGrafter"/>
</dbReference>
<feature type="region of interest" description="Disordered" evidence="10">
    <location>
        <begin position="1"/>
        <end position="32"/>
    </location>
</feature>
<proteinExistence type="inferred from homology"/>
<comment type="similarity">
    <text evidence="2">Belongs to the ubiquitin-activating E1 family.</text>
</comment>
<reference evidence="13 14" key="1">
    <citation type="submission" date="2018-03" db="EMBL/GenBank/DDBJ databases">
        <authorList>
            <person name="Guldener U."/>
        </authorList>
    </citation>
    <scope>NUCLEOTIDE SEQUENCE [LARGE SCALE GENOMIC DNA]</scope>
    <source>
        <strain evidence="13 14">DAOM196992</strain>
    </source>
</reference>
<evidence type="ECO:0000313" key="14">
    <source>
        <dbReference type="Proteomes" id="UP000323386"/>
    </source>
</evidence>
<dbReference type="GO" id="GO:0046872">
    <property type="term" value="F:metal ion binding"/>
    <property type="evidence" value="ECO:0007669"/>
    <property type="project" value="UniProtKB-KW"/>
</dbReference>
<keyword evidence="4" id="KW-0547">Nucleotide-binding</keyword>
<organism evidence="13 14">
    <name type="scientific">Pseudozyma flocculosa</name>
    <dbReference type="NCBI Taxonomy" id="84751"/>
    <lineage>
        <taxon>Eukaryota</taxon>
        <taxon>Fungi</taxon>
        <taxon>Dikarya</taxon>
        <taxon>Basidiomycota</taxon>
        <taxon>Ustilaginomycotina</taxon>
        <taxon>Ustilaginomycetes</taxon>
        <taxon>Ustilaginales</taxon>
        <taxon>Ustilaginaceae</taxon>
        <taxon>Pseudozyma</taxon>
    </lineage>
</organism>
<dbReference type="FunFam" id="1.10.10.520:FF:000011">
    <property type="entry name" value="Ubiquitin-activating enzyme E1-like"/>
    <property type="match status" value="1"/>
</dbReference>
<feature type="compositionally biased region" description="Basic and acidic residues" evidence="10">
    <location>
        <begin position="355"/>
        <end position="371"/>
    </location>
</feature>
<keyword evidence="7" id="KW-0067">ATP-binding</keyword>
<dbReference type="PANTHER" id="PTHR10953:SF5">
    <property type="entry name" value="SUMO-ACTIVATING ENZYME SUBUNIT 2"/>
    <property type="match status" value="1"/>
</dbReference>
<dbReference type="FunFam" id="3.50.50.80:FF:000004">
    <property type="entry name" value="Ubiquitin-activating enzyme E1-like"/>
    <property type="match status" value="1"/>
</dbReference>
<dbReference type="Pfam" id="PF10585">
    <property type="entry name" value="UBA_E1_SCCH"/>
    <property type="match status" value="1"/>
</dbReference>
<dbReference type="InterPro" id="IPR019572">
    <property type="entry name" value="UBA_E1_SCCH"/>
</dbReference>
<dbReference type="GO" id="GO:0016925">
    <property type="term" value="P:protein sumoylation"/>
    <property type="evidence" value="ECO:0007669"/>
    <property type="project" value="UniProtKB-UniPathway"/>
</dbReference>